<name>A0AAV3FPV5_STRCB</name>
<proteinExistence type="predicted"/>
<reference evidence="1 2" key="1">
    <citation type="journal article" date="2012" name="PLoS ONE">
        <title>Gene Repertoire Evolution of Streptococcus pyogenes Inferred from Phylogenomic Analysis with Streptococcus canis and Streptococcus dysgalactiae.</title>
        <authorList>
            <person name="Lefebure T."/>
            <person name="Richards V.P."/>
            <person name="Lang P."/>
            <person name="Pavinski-Bitar P."/>
            <person name="Stanhope M.J."/>
        </authorList>
    </citation>
    <scope>NUCLEOTIDE SEQUENCE [LARGE SCALE GENOMIC DNA]</scope>
    <source>
        <strain evidence="1 2">FSL Z3-227</strain>
    </source>
</reference>
<accession>A0AAV3FPV5</accession>
<sequence>MATYVPQKVGLPEAFVKQFIISSFIETLTWWLHQRQPITEGELLAYYLQMIGCCQHK</sequence>
<dbReference type="EMBL" id="AIDX01000001">
    <property type="protein sequence ID" value="EIQ81025.1"/>
    <property type="molecule type" value="Genomic_DNA"/>
</dbReference>
<evidence type="ECO:0000313" key="1">
    <source>
        <dbReference type="EMBL" id="EIQ81025.1"/>
    </source>
</evidence>
<dbReference type="Proteomes" id="UP000004423">
    <property type="component" value="Unassembled WGS sequence"/>
</dbReference>
<dbReference type="AlphaFoldDB" id="A0AAV3FPV5"/>
<organism evidence="1 2">
    <name type="scientific">Streptococcus canis FSL Z3-227</name>
    <dbReference type="NCBI Taxonomy" id="482234"/>
    <lineage>
        <taxon>Bacteria</taxon>
        <taxon>Bacillati</taxon>
        <taxon>Bacillota</taxon>
        <taxon>Bacilli</taxon>
        <taxon>Lactobacillales</taxon>
        <taxon>Streptococcaceae</taxon>
        <taxon>Streptococcus</taxon>
    </lineage>
</organism>
<evidence type="ECO:0000313" key="2">
    <source>
        <dbReference type="Proteomes" id="UP000004423"/>
    </source>
</evidence>
<protein>
    <submittedName>
        <fullName evidence="1">TetR family transcriptional regulator</fullName>
    </submittedName>
</protein>
<dbReference type="Gene3D" id="1.10.357.10">
    <property type="entry name" value="Tetracycline Repressor, domain 2"/>
    <property type="match status" value="1"/>
</dbReference>
<gene>
    <name evidence="1" type="ORF">SCAZ3_01260</name>
</gene>
<comment type="caution">
    <text evidence="1">The sequence shown here is derived from an EMBL/GenBank/DDBJ whole genome shotgun (WGS) entry which is preliminary data.</text>
</comment>